<reference evidence="2" key="2">
    <citation type="journal article" date="2015" name="Fish Shellfish Immunol.">
        <title>Early steps in the European eel (Anguilla anguilla)-Vibrio vulnificus interaction in the gills: Role of the RtxA13 toxin.</title>
        <authorList>
            <person name="Callol A."/>
            <person name="Pajuelo D."/>
            <person name="Ebbesson L."/>
            <person name="Teles M."/>
            <person name="MacKenzie S."/>
            <person name="Amaro C."/>
        </authorList>
    </citation>
    <scope>NUCLEOTIDE SEQUENCE</scope>
</reference>
<protein>
    <submittedName>
        <fullName evidence="2">Uncharacterized protein</fullName>
    </submittedName>
</protein>
<keyword evidence="1" id="KW-0812">Transmembrane</keyword>
<accession>A0A0E9VY14</accession>
<name>A0A0E9VY14_ANGAN</name>
<keyword evidence="1" id="KW-1133">Transmembrane helix</keyword>
<dbReference type="EMBL" id="GBXM01025610">
    <property type="protein sequence ID" value="JAH82967.1"/>
    <property type="molecule type" value="Transcribed_RNA"/>
</dbReference>
<sequence length="34" mass="3930">MRYLLLNVSFNKTLSFVSTTIFGVMLIYIFINLG</sequence>
<organism evidence="2">
    <name type="scientific">Anguilla anguilla</name>
    <name type="common">European freshwater eel</name>
    <name type="synonym">Muraena anguilla</name>
    <dbReference type="NCBI Taxonomy" id="7936"/>
    <lineage>
        <taxon>Eukaryota</taxon>
        <taxon>Metazoa</taxon>
        <taxon>Chordata</taxon>
        <taxon>Craniata</taxon>
        <taxon>Vertebrata</taxon>
        <taxon>Euteleostomi</taxon>
        <taxon>Actinopterygii</taxon>
        <taxon>Neopterygii</taxon>
        <taxon>Teleostei</taxon>
        <taxon>Anguilliformes</taxon>
        <taxon>Anguillidae</taxon>
        <taxon>Anguilla</taxon>
    </lineage>
</organism>
<reference evidence="2" key="1">
    <citation type="submission" date="2014-11" db="EMBL/GenBank/DDBJ databases">
        <authorList>
            <person name="Amaro Gonzalez C."/>
        </authorList>
    </citation>
    <scope>NUCLEOTIDE SEQUENCE</scope>
</reference>
<feature type="transmembrane region" description="Helical" evidence="1">
    <location>
        <begin position="12"/>
        <end position="31"/>
    </location>
</feature>
<keyword evidence="1" id="KW-0472">Membrane</keyword>
<evidence type="ECO:0000256" key="1">
    <source>
        <dbReference type="SAM" id="Phobius"/>
    </source>
</evidence>
<dbReference type="AlphaFoldDB" id="A0A0E9VY14"/>
<proteinExistence type="predicted"/>
<evidence type="ECO:0000313" key="2">
    <source>
        <dbReference type="EMBL" id="JAH82967.1"/>
    </source>
</evidence>